<accession>A0ABY2DJ70</accession>
<keyword evidence="3" id="KW-1185">Reference proteome</keyword>
<evidence type="ECO:0000313" key="2">
    <source>
        <dbReference type="EMBL" id="TDC00017.1"/>
    </source>
</evidence>
<feature type="region of interest" description="Disordered" evidence="1">
    <location>
        <begin position="85"/>
        <end position="107"/>
    </location>
</feature>
<organism evidence="2 3">
    <name type="scientific">Micromonospora fluostatini</name>
    <dbReference type="NCBI Taxonomy" id="1629071"/>
    <lineage>
        <taxon>Bacteria</taxon>
        <taxon>Bacillati</taxon>
        <taxon>Actinomycetota</taxon>
        <taxon>Actinomycetes</taxon>
        <taxon>Micromonosporales</taxon>
        <taxon>Micromonosporaceae</taxon>
        <taxon>Micromonospora</taxon>
    </lineage>
</organism>
<gene>
    <name evidence="2" type="ORF">E1091_05730</name>
</gene>
<evidence type="ECO:0000313" key="3">
    <source>
        <dbReference type="Proteomes" id="UP000295626"/>
    </source>
</evidence>
<name>A0ABY2DJ70_9ACTN</name>
<evidence type="ECO:0000256" key="1">
    <source>
        <dbReference type="SAM" id="MobiDB-lite"/>
    </source>
</evidence>
<dbReference type="EMBL" id="SMKE01000130">
    <property type="protein sequence ID" value="TDC00017.1"/>
    <property type="molecule type" value="Genomic_DNA"/>
</dbReference>
<reference evidence="2 3" key="1">
    <citation type="submission" date="2019-02" db="EMBL/GenBank/DDBJ databases">
        <title>Draft genome sequences of novel Actinobacteria.</title>
        <authorList>
            <person name="Sahin N."/>
            <person name="Ay H."/>
            <person name="Saygin H."/>
        </authorList>
    </citation>
    <scope>NUCLEOTIDE SEQUENCE [LARGE SCALE GENOMIC DNA]</scope>
    <source>
        <strain evidence="2 3">JCM 30529</strain>
    </source>
</reference>
<feature type="compositionally biased region" description="Basic and acidic residues" evidence="1">
    <location>
        <begin position="85"/>
        <end position="97"/>
    </location>
</feature>
<sequence>MNDYIPPGVQRFADESEADLDHPVKVTRLDDRRWRVSTSTDRVSVSVDLKATGPGRFQEVNSTLVLDGERYNSTWKPKSLRKILADPDAAKEPREAPLGEPDPMPPAREVREAPVGVAQQYRIIEAQIPAAVQLGYDEQDKVWVVGLTSDRGALRIRYALRKGFWTLARRRPFQVVVDGRDVTSLAEGKLENAIALMAGKQGEATQAPPSVRRTAAPTRSSAVETRRANVIRV</sequence>
<protein>
    <submittedName>
        <fullName evidence="2">Uncharacterized protein</fullName>
    </submittedName>
</protein>
<proteinExistence type="predicted"/>
<comment type="caution">
    <text evidence="2">The sequence shown here is derived from an EMBL/GenBank/DDBJ whole genome shotgun (WGS) entry which is preliminary data.</text>
</comment>
<dbReference type="Proteomes" id="UP000295626">
    <property type="component" value="Unassembled WGS sequence"/>
</dbReference>